<dbReference type="PANTHER" id="PTHR43133">
    <property type="entry name" value="RNA POLYMERASE ECF-TYPE SIGMA FACTO"/>
    <property type="match status" value="1"/>
</dbReference>
<evidence type="ECO:0000313" key="7">
    <source>
        <dbReference type="EMBL" id="MBO1081617.1"/>
    </source>
</evidence>
<dbReference type="InterPro" id="IPR014284">
    <property type="entry name" value="RNA_pol_sigma-70_dom"/>
</dbReference>
<comment type="similarity">
    <text evidence="1">Belongs to the sigma-70 factor family. ECF subfamily.</text>
</comment>
<dbReference type="Proteomes" id="UP001518989">
    <property type="component" value="Unassembled WGS sequence"/>
</dbReference>
<dbReference type="InterPro" id="IPR007627">
    <property type="entry name" value="RNA_pol_sigma70_r2"/>
</dbReference>
<dbReference type="Pfam" id="PF04542">
    <property type="entry name" value="Sigma70_r2"/>
    <property type="match status" value="1"/>
</dbReference>
<dbReference type="InterPro" id="IPR039425">
    <property type="entry name" value="RNA_pol_sigma-70-like"/>
</dbReference>
<accession>A0ABS3KXH2</accession>
<dbReference type="InterPro" id="IPR013325">
    <property type="entry name" value="RNA_pol_sigma_r2"/>
</dbReference>
<gene>
    <name evidence="7" type="ORF">IAI61_21505</name>
</gene>
<dbReference type="SUPFAM" id="SSF88946">
    <property type="entry name" value="Sigma2 domain of RNA polymerase sigma factors"/>
    <property type="match status" value="1"/>
</dbReference>
<comment type="caution">
    <text evidence="7">The sequence shown here is derived from an EMBL/GenBank/DDBJ whole genome shotgun (WGS) entry which is preliminary data.</text>
</comment>
<dbReference type="InterPro" id="IPR036388">
    <property type="entry name" value="WH-like_DNA-bd_sf"/>
</dbReference>
<feature type="domain" description="RNA polymerase sigma factor 70 region 4 type 2" evidence="6">
    <location>
        <begin position="110"/>
        <end position="159"/>
    </location>
</feature>
<sequence>MTQDRNSALYAAHRKALIDYAASLTGSRVQAEDLVQDAFLRIDPMARDAPAPGFLNPLAYLYRVIRNLAWDQSRRRSVEQRWQRDPVPWMAPADRQTPEQDSIHQQQVQAVAAVLAALPDNARIAVEMQRFGGYTLQEVAARLGVSVPTAHRLVHGALLQIAAALDHSGPPR</sequence>
<evidence type="ECO:0000259" key="5">
    <source>
        <dbReference type="Pfam" id="PF04542"/>
    </source>
</evidence>
<dbReference type="RefSeq" id="WP_207419794.1">
    <property type="nucleotide sequence ID" value="NZ_CP061180.1"/>
</dbReference>
<protein>
    <submittedName>
        <fullName evidence="7">RNA polymerase sigma factor</fullName>
    </submittedName>
</protein>
<evidence type="ECO:0000313" key="8">
    <source>
        <dbReference type="Proteomes" id="UP001518989"/>
    </source>
</evidence>
<evidence type="ECO:0000256" key="4">
    <source>
        <dbReference type="ARBA" id="ARBA00023163"/>
    </source>
</evidence>
<dbReference type="SUPFAM" id="SSF88659">
    <property type="entry name" value="Sigma3 and sigma4 domains of RNA polymerase sigma factors"/>
    <property type="match status" value="1"/>
</dbReference>
<keyword evidence="4" id="KW-0804">Transcription</keyword>
<name>A0ABS3KXH2_9PROT</name>
<keyword evidence="8" id="KW-1185">Reference proteome</keyword>
<keyword evidence="2" id="KW-0805">Transcription regulation</keyword>
<proteinExistence type="inferred from homology"/>
<feature type="domain" description="RNA polymerase sigma-70 region 2" evidence="5">
    <location>
        <begin position="9"/>
        <end position="77"/>
    </location>
</feature>
<evidence type="ECO:0000256" key="3">
    <source>
        <dbReference type="ARBA" id="ARBA00023082"/>
    </source>
</evidence>
<dbReference type="Pfam" id="PF08281">
    <property type="entry name" value="Sigma70_r4_2"/>
    <property type="match status" value="1"/>
</dbReference>
<dbReference type="InterPro" id="IPR013324">
    <property type="entry name" value="RNA_pol_sigma_r3/r4-like"/>
</dbReference>
<reference evidence="7 8" key="1">
    <citation type="submission" date="2020-09" db="EMBL/GenBank/DDBJ databases">
        <title>Roseomonas.</title>
        <authorList>
            <person name="Zhu W."/>
        </authorList>
    </citation>
    <scope>NUCLEOTIDE SEQUENCE [LARGE SCALE GENOMIC DNA]</scope>
    <source>
        <strain evidence="7 8">573</strain>
    </source>
</reference>
<dbReference type="NCBIfam" id="TIGR02937">
    <property type="entry name" value="sigma70-ECF"/>
    <property type="match status" value="1"/>
</dbReference>
<dbReference type="Gene3D" id="1.10.1740.10">
    <property type="match status" value="1"/>
</dbReference>
<keyword evidence="3" id="KW-0731">Sigma factor</keyword>
<evidence type="ECO:0000259" key="6">
    <source>
        <dbReference type="Pfam" id="PF08281"/>
    </source>
</evidence>
<organism evidence="7 8">
    <name type="scientific">Roseomonas haemaphysalidis</name>
    <dbReference type="NCBI Taxonomy" id="2768162"/>
    <lineage>
        <taxon>Bacteria</taxon>
        <taxon>Pseudomonadati</taxon>
        <taxon>Pseudomonadota</taxon>
        <taxon>Alphaproteobacteria</taxon>
        <taxon>Acetobacterales</taxon>
        <taxon>Roseomonadaceae</taxon>
        <taxon>Roseomonas</taxon>
    </lineage>
</organism>
<dbReference type="EMBL" id="JACTNG010000017">
    <property type="protein sequence ID" value="MBO1081617.1"/>
    <property type="molecule type" value="Genomic_DNA"/>
</dbReference>
<dbReference type="Gene3D" id="1.10.10.10">
    <property type="entry name" value="Winged helix-like DNA-binding domain superfamily/Winged helix DNA-binding domain"/>
    <property type="match status" value="1"/>
</dbReference>
<evidence type="ECO:0000256" key="2">
    <source>
        <dbReference type="ARBA" id="ARBA00023015"/>
    </source>
</evidence>
<dbReference type="InterPro" id="IPR013249">
    <property type="entry name" value="RNA_pol_sigma70_r4_t2"/>
</dbReference>
<evidence type="ECO:0000256" key="1">
    <source>
        <dbReference type="ARBA" id="ARBA00010641"/>
    </source>
</evidence>
<dbReference type="PANTHER" id="PTHR43133:SF63">
    <property type="entry name" value="RNA POLYMERASE SIGMA FACTOR FECI-RELATED"/>
    <property type="match status" value="1"/>
</dbReference>